<evidence type="ECO:0000259" key="15">
    <source>
        <dbReference type="Pfam" id="PF02749"/>
    </source>
</evidence>
<dbReference type="Gene3D" id="3.20.20.70">
    <property type="entry name" value="Aldolase class I"/>
    <property type="match status" value="1"/>
</dbReference>
<feature type="binding site" evidence="13">
    <location>
        <begin position="294"/>
        <end position="296"/>
    </location>
    <ligand>
        <name>substrate</name>
    </ligand>
</feature>
<dbReference type="InterPro" id="IPR037128">
    <property type="entry name" value="Quinolinate_PRibosylTase_N_sf"/>
</dbReference>
<dbReference type="PIRSF" id="PIRSF006250">
    <property type="entry name" value="NadC_ModD"/>
    <property type="match status" value="1"/>
</dbReference>
<evidence type="ECO:0000259" key="14">
    <source>
        <dbReference type="Pfam" id="PF01729"/>
    </source>
</evidence>
<dbReference type="GO" id="GO:0005737">
    <property type="term" value="C:cytoplasm"/>
    <property type="evidence" value="ECO:0007669"/>
    <property type="project" value="TreeGrafter"/>
</dbReference>
<proteinExistence type="inferred from homology"/>
<evidence type="ECO:0000256" key="8">
    <source>
        <dbReference type="ARBA" id="ARBA00022679"/>
    </source>
</evidence>
<dbReference type="Proteomes" id="UP001155027">
    <property type="component" value="Unassembled WGS sequence"/>
</dbReference>
<feature type="binding site" evidence="13">
    <location>
        <begin position="165"/>
        <end position="167"/>
    </location>
    <ligand>
        <name>substrate</name>
    </ligand>
</feature>
<dbReference type="InterPro" id="IPR022412">
    <property type="entry name" value="Quinolinate_PRibosylTrfase_N"/>
</dbReference>
<feature type="binding site" evidence="13">
    <location>
        <position position="229"/>
    </location>
    <ligand>
        <name>substrate</name>
    </ligand>
</feature>
<dbReference type="SUPFAM" id="SSF51690">
    <property type="entry name" value="Nicotinate/Quinolinate PRTase C-terminal domain-like"/>
    <property type="match status" value="1"/>
</dbReference>
<feature type="binding site" evidence="13">
    <location>
        <position position="199"/>
    </location>
    <ligand>
        <name>substrate</name>
    </ligand>
</feature>
<evidence type="ECO:0000256" key="12">
    <source>
        <dbReference type="PIRNR" id="PIRNR006250"/>
    </source>
</evidence>
<evidence type="ECO:0000256" key="6">
    <source>
        <dbReference type="ARBA" id="ARBA00022642"/>
    </source>
</evidence>
<dbReference type="CDD" id="cd01572">
    <property type="entry name" value="QPRTase"/>
    <property type="match status" value="1"/>
</dbReference>
<feature type="domain" description="Quinolinate phosphoribosyl transferase N-terminal" evidence="15">
    <location>
        <begin position="57"/>
        <end position="142"/>
    </location>
</feature>
<dbReference type="NCBIfam" id="TIGR00078">
    <property type="entry name" value="nadC"/>
    <property type="match status" value="1"/>
</dbReference>
<comment type="catalytic activity">
    <reaction evidence="10">
        <text>nicotinate beta-D-ribonucleotide + CO2 + diphosphate = quinolinate + 5-phospho-alpha-D-ribose 1-diphosphate + 2 H(+)</text>
        <dbReference type="Rhea" id="RHEA:12733"/>
        <dbReference type="ChEBI" id="CHEBI:15378"/>
        <dbReference type="ChEBI" id="CHEBI:16526"/>
        <dbReference type="ChEBI" id="CHEBI:29959"/>
        <dbReference type="ChEBI" id="CHEBI:33019"/>
        <dbReference type="ChEBI" id="CHEBI:57502"/>
        <dbReference type="ChEBI" id="CHEBI:58017"/>
        <dbReference type="EC" id="2.4.2.19"/>
    </reaction>
</comment>
<evidence type="ECO:0000256" key="7">
    <source>
        <dbReference type="ARBA" id="ARBA00022676"/>
    </source>
</evidence>
<dbReference type="AlphaFoldDB" id="A0A9X2TAP6"/>
<dbReference type="PANTHER" id="PTHR32179:SF3">
    <property type="entry name" value="NICOTINATE-NUCLEOTIDE PYROPHOSPHORYLASE [CARBOXYLATING]"/>
    <property type="match status" value="1"/>
</dbReference>
<keyword evidence="8 12" id="KW-0808">Transferase</keyword>
<dbReference type="GO" id="GO:0034213">
    <property type="term" value="P:quinolinate catabolic process"/>
    <property type="evidence" value="ECO:0007669"/>
    <property type="project" value="TreeGrafter"/>
</dbReference>
<dbReference type="InterPro" id="IPR036068">
    <property type="entry name" value="Nicotinate_pribotase-like_C"/>
</dbReference>
<comment type="pathway">
    <text evidence="2">Cofactor biosynthesis; NAD(+) biosynthesis; nicotinate D-ribonucleotide from quinolinate: step 1/1.</text>
</comment>
<feature type="domain" description="Quinolinate phosphoribosyl transferase C-terminal" evidence="14">
    <location>
        <begin position="144"/>
        <end position="309"/>
    </location>
</feature>
<dbReference type="SUPFAM" id="SSF54675">
    <property type="entry name" value="Nicotinate/Quinolinate PRTase N-terminal domain-like"/>
    <property type="match status" value="1"/>
</dbReference>
<reference evidence="16" key="1">
    <citation type="submission" date="2022-08" db="EMBL/GenBank/DDBJ databases">
        <title>Genomic Encyclopedia of Type Strains, Phase V (KMG-V): Genome sequencing to study the core and pangenomes of soil and plant-associated prokaryotes.</title>
        <authorList>
            <person name="Whitman W."/>
        </authorList>
    </citation>
    <scope>NUCLEOTIDE SEQUENCE</scope>
    <source>
        <strain evidence="16">0</strain>
    </source>
</reference>
<dbReference type="InterPro" id="IPR004393">
    <property type="entry name" value="NadC"/>
</dbReference>
<dbReference type="GO" id="GO:0004514">
    <property type="term" value="F:nicotinate-nucleotide diphosphorylase (carboxylating) activity"/>
    <property type="evidence" value="ECO:0007669"/>
    <property type="project" value="UniProtKB-EC"/>
</dbReference>
<gene>
    <name evidence="16" type="ORF">GGP71_000366</name>
</gene>
<comment type="similarity">
    <text evidence="3 12">Belongs to the NadC/ModD family.</text>
</comment>
<dbReference type="EC" id="2.4.2.19" evidence="5"/>
<evidence type="ECO:0000256" key="2">
    <source>
        <dbReference type="ARBA" id="ARBA00004893"/>
    </source>
</evidence>
<dbReference type="Gene3D" id="3.90.1170.20">
    <property type="entry name" value="Quinolinate phosphoribosyl transferase, N-terminal domain"/>
    <property type="match status" value="1"/>
</dbReference>
<keyword evidence="7 12" id="KW-0328">Glycosyltransferase</keyword>
<comment type="function">
    <text evidence="1">Involved in the catabolism of quinolinic acid (QA).</text>
</comment>
<keyword evidence="6" id="KW-0662">Pyridine nucleotide biosynthesis</keyword>
<dbReference type="InterPro" id="IPR002638">
    <property type="entry name" value="Quinolinate_PRibosylTrfase_C"/>
</dbReference>
<evidence type="ECO:0000256" key="10">
    <source>
        <dbReference type="ARBA" id="ARBA00047445"/>
    </source>
</evidence>
<name>A0A9X2TAP6_9BACT</name>
<dbReference type="FunFam" id="3.90.1170.20:FF:000001">
    <property type="entry name" value="Nicotinate-nucleotide diphosphorylase (Carboxylating)"/>
    <property type="match status" value="1"/>
</dbReference>
<dbReference type="Pfam" id="PF02749">
    <property type="entry name" value="QRPTase_N"/>
    <property type="match status" value="1"/>
</dbReference>
<feature type="binding site" evidence="13">
    <location>
        <position position="250"/>
    </location>
    <ligand>
        <name>substrate</name>
    </ligand>
</feature>
<dbReference type="Pfam" id="PF01729">
    <property type="entry name" value="QRPTase_C"/>
    <property type="match status" value="1"/>
</dbReference>
<evidence type="ECO:0000256" key="3">
    <source>
        <dbReference type="ARBA" id="ARBA00009400"/>
    </source>
</evidence>
<dbReference type="FunFam" id="3.20.20.70:FF:000030">
    <property type="entry name" value="Nicotinate-nucleotide pyrophosphorylase, carboxylating"/>
    <property type="match status" value="1"/>
</dbReference>
<dbReference type="PANTHER" id="PTHR32179">
    <property type="entry name" value="NICOTINATE-NUCLEOTIDE PYROPHOSPHORYLASE [CARBOXYLATING]"/>
    <property type="match status" value="1"/>
</dbReference>
<evidence type="ECO:0000313" key="16">
    <source>
        <dbReference type="EMBL" id="MCS3676470.1"/>
    </source>
</evidence>
<feature type="binding site" evidence="13">
    <location>
        <begin position="273"/>
        <end position="275"/>
    </location>
    <ligand>
        <name>substrate</name>
    </ligand>
</feature>
<evidence type="ECO:0000256" key="4">
    <source>
        <dbReference type="ARBA" id="ARBA00011218"/>
    </source>
</evidence>
<protein>
    <recommendedName>
        <fullName evidence="11">Probable nicotinate-nucleotide pyrophosphorylase [carboxylating]</fullName>
        <ecNumber evidence="5">2.4.2.19</ecNumber>
    </recommendedName>
    <alternativeName>
        <fullName evidence="9">Quinolinate phosphoribosyltransferase [decarboxylating]</fullName>
    </alternativeName>
</protein>
<dbReference type="GO" id="GO:0009435">
    <property type="term" value="P:NAD+ biosynthetic process"/>
    <property type="evidence" value="ECO:0007669"/>
    <property type="project" value="InterPro"/>
</dbReference>
<dbReference type="InterPro" id="IPR027277">
    <property type="entry name" value="NadC/ModD"/>
</dbReference>
<dbReference type="EMBL" id="JANUAU010000001">
    <property type="protein sequence ID" value="MCS3676470.1"/>
    <property type="molecule type" value="Genomic_DNA"/>
</dbReference>
<comment type="caution">
    <text evidence="16">The sequence shown here is derived from an EMBL/GenBank/DDBJ whole genome shotgun (WGS) entry which is preliminary data.</text>
</comment>
<comment type="subunit">
    <text evidence="4">Hexamer formed by 3 homodimers.</text>
</comment>
<evidence type="ECO:0000256" key="5">
    <source>
        <dbReference type="ARBA" id="ARBA00011944"/>
    </source>
</evidence>
<sequence>MSTDPTTVASPRERAWRALPDALCRPSVLSLLRLSIAEDVDPNGEWDFEGEAPSRRDVTSTAALAADAPLDGRLVAKEDGVVAGLPLADALCRLVDPALQFAPSVDEGERVEAGQLLATVKGPGRALLTAERPAINFVGRLSGIATRTRRFVDAVSHTEADILDTRKTLPGHRRPDKYAVRHGGGRNHRMGLYDMVLIKDNHIDGAGGIPEAVRRARDTHGDDYPIEVEVKTLDELDEALALAPDAILLDNMPPETLRQAVARTDGRVPLEASGGVTLDTVSTIAETGVDAISVGALTHSPETLDLSMRIH</sequence>
<evidence type="ECO:0000256" key="13">
    <source>
        <dbReference type="PIRSR" id="PIRSR006250-1"/>
    </source>
</evidence>
<feature type="binding site" evidence="13">
    <location>
        <position position="132"/>
    </location>
    <ligand>
        <name>substrate</name>
    </ligand>
</feature>
<evidence type="ECO:0000256" key="11">
    <source>
        <dbReference type="ARBA" id="ARBA00069173"/>
    </source>
</evidence>
<evidence type="ECO:0000256" key="1">
    <source>
        <dbReference type="ARBA" id="ARBA00003237"/>
    </source>
</evidence>
<evidence type="ECO:0000313" key="17">
    <source>
        <dbReference type="Proteomes" id="UP001155027"/>
    </source>
</evidence>
<feature type="binding site" evidence="13">
    <location>
        <position position="189"/>
    </location>
    <ligand>
        <name>substrate</name>
    </ligand>
</feature>
<dbReference type="InterPro" id="IPR013785">
    <property type="entry name" value="Aldolase_TIM"/>
</dbReference>
<organism evidence="16 17">
    <name type="scientific">Salinibacter ruber</name>
    <dbReference type="NCBI Taxonomy" id="146919"/>
    <lineage>
        <taxon>Bacteria</taxon>
        <taxon>Pseudomonadati</taxon>
        <taxon>Rhodothermota</taxon>
        <taxon>Rhodothermia</taxon>
        <taxon>Rhodothermales</taxon>
        <taxon>Salinibacteraceae</taxon>
        <taxon>Salinibacter</taxon>
    </lineage>
</organism>
<dbReference type="RefSeq" id="WP_259079287.1">
    <property type="nucleotide sequence ID" value="NZ_JANUAU010000001.1"/>
</dbReference>
<evidence type="ECO:0000256" key="9">
    <source>
        <dbReference type="ARBA" id="ARBA00033102"/>
    </source>
</evidence>
<accession>A0A9X2TAP6</accession>